<comment type="caution">
    <text evidence="1">The sequence shown here is derived from an EMBL/GenBank/DDBJ whole genome shotgun (WGS) entry which is preliminary data.</text>
</comment>
<accession>A0A0F9EF84</accession>
<reference evidence="1" key="1">
    <citation type="journal article" date="2015" name="Nature">
        <title>Complex archaea that bridge the gap between prokaryotes and eukaryotes.</title>
        <authorList>
            <person name="Spang A."/>
            <person name="Saw J.H."/>
            <person name="Jorgensen S.L."/>
            <person name="Zaremba-Niedzwiedzka K."/>
            <person name="Martijn J."/>
            <person name="Lind A.E."/>
            <person name="van Eijk R."/>
            <person name="Schleper C."/>
            <person name="Guy L."/>
            <person name="Ettema T.J."/>
        </authorList>
    </citation>
    <scope>NUCLEOTIDE SEQUENCE</scope>
</reference>
<gene>
    <name evidence="1" type="ORF">LCGC14_2160450</name>
</gene>
<dbReference type="EMBL" id="LAZR01027704">
    <property type="protein sequence ID" value="KKL64891.1"/>
    <property type="molecule type" value="Genomic_DNA"/>
</dbReference>
<name>A0A0F9EF84_9ZZZZ</name>
<protein>
    <submittedName>
        <fullName evidence="1">Uncharacterized protein</fullName>
    </submittedName>
</protein>
<evidence type="ECO:0000313" key="1">
    <source>
        <dbReference type="EMBL" id="KKL64891.1"/>
    </source>
</evidence>
<organism evidence="1">
    <name type="scientific">marine sediment metagenome</name>
    <dbReference type="NCBI Taxonomy" id="412755"/>
    <lineage>
        <taxon>unclassified sequences</taxon>
        <taxon>metagenomes</taxon>
        <taxon>ecological metagenomes</taxon>
    </lineage>
</organism>
<proteinExistence type="predicted"/>
<sequence length="109" mass="11889">MAGDAIKRIDANMEAALERSVKRFEERLSSAYDRLVGSEPVSLEDRGKEYLTLAGDVAALKGWLDSQAAIHGLPIARTMLIEFAKDGERFVDKLTSNPKKVTGPVEPSA</sequence>
<dbReference type="AlphaFoldDB" id="A0A0F9EF84"/>